<dbReference type="OrthoDB" id="5599753at2759"/>
<evidence type="ECO:0000256" key="1">
    <source>
        <dbReference type="SAM" id="MobiDB-lite"/>
    </source>
</evidence>
<feature type="compositionally biased region" description="Polar residues" evidence="1">
    <location>
        <begin position="1"/>
        <end position="11"/>
    </location>
</feature>
<keyword evidence="3" id="KW-1185">Reference proteome</keyword>
<evidence type="ECO:0000313" key="2">
    <source>
        <dbReference type="EMBL" id="TVY83202.1"/>
    </source>
</evidence>
<accession>A0A8T9CDE3</accession>
<feature type="compositionally biased region" description="Polar residues" evidence="1">
    <location>
        <begin position="20"/>
        <end position="43"/>
    </location>
</feature>
<reference evidence="2 3" key="1">
    <citation type="submission" date="2018-05" db="EMBL/GenBank/DDBJ databases">
        <title>Genome sequencing and assembly of the regulated plant pathogen Lachnellula willkommii and related sister species for the development of diagnostic species identification markers.</title>
        <authorList>
            <person name="Giroux E."/>
            <person name="Bilodeau G."/>
        </authorList>
    </citation>
    <scope>NUCLEOTIDE SEQUENCE [LARGE SCALE GENOMIC DNA]</scope>
    <source>
        <strain evidence="2 3">CBS 268.59</strain>
    </source>
</reference>
<proteinExistence type="predicted"/>
<gene>
    <name evidence="2" type="ORF">LSUE1_G001688</name>
</gene>
<dbReference type="AlphaFoldDB" id="A0A8T9CDE3"/>
<dbReference type="EMBL" id="QGMK01000219">
    <property type="protein sequence ID" value="TVY83202.1"/>
    <property type="molecule type" value="Genomic_DNA"/>
</dbReference>
<feature type="compositionally biased region" description="Polar residues" evidence="1">
    <location>
        <begin position="95"/>
        <end position="109"/>
    </location>
</feature>
<evidence type="ECO:0000313" key="3">
    <source>
        <dbReference type="Proteomes" id="UP000469558"/>
    </source>
</evidence>
<organism evidence="2 3">
    <name type="scientific">Lachnellula suecica</name>
    <dbReference type="NCBI Taxonomy" id="602035"/>
    <lineage>
        <taxon>Eukaryota</taxon>
        <taxon>Fungi</taxon>
        <taxon>Dikarya</taxon>
        <taxon>Ascomycota</taxon>
        <taxon>Pezizomycotina</taxon>
        <taxon>Leotiomycetes</taxon>
        <taxon>Helotiales</taxon>
        <taxon>Lachnaceae</taxon>
        <taxon>Lachnellula</taxon>
    </lineage>
</organism>
<protein>
    <recommendedName>
        <fullName evidence="4">LITAF domain-containing protein</fullName>
    </recommendedName>
</protein>
<dbReference type="Proteomes" id="UP000469558">
    <property type="component" value="Unassembled WGS sequence"/>
</dbReference>
<sequence length="220" mass="22849">MSYPTSQTEPPYSTHEAVSPQVTGASPQVGTVSPQLTGITSPHPTHDPLTTAAPRETIQTMNSGIQVAPSPPGYEASPGAAFNEKSAGYPGHEQYNGQQPQGYAQQHPPQGNYAPEVLSKGPQPNAAPRNNYQIATPLASLQQGPAPIDCPVCGVREMTRTEFVSGVFPLPSAASASAWAAFLTLLPGSKIASISVVTVVPSSLSGIGADAPRSWLTDDH</sequence>
<feature type="region of interest" description="Disordered" evidence="1">
    <location>
        <begin position="1"/>
        <end position="130"/>
    </location>
</feature>
<name>A0A8T9CDE3_9HELO</name>
<evidence type="ECO:0008006" key="4">
    <source>
        <dbReference type="Google" id="ProtNLM"/>
    </source>
</evidence>
<comment type="caution">
    <text evidence="2">The sequence shown here is derived from an EMBL/GenBank/DDBJ whole genome shotgun (WGS) entry which is preliminary data.</text>
</comment>